<organism evidence="2 3">
    <name type="scientific">Nocardia wallacei</name>
    <dbReference type="NCBI Taxonomy" id="480035"/>
    <lineage>
        <taxon>Bacteria</taxon>
        <taxon>Bacillati</taxon>
        <taxon>Actinomycetota</taxon>
        <taxon>Actinomycetes</taxon>
        <taxon>Mycobacteriales</taxon>
        <taxon>Nocardiaceae</taxon>
        <taxon>Nocardia</taxon>
    </lineage>
</organism>
<dbReference type="KEGG" id="nwl:NWFMUON74_30350"/>
<evidence type="ECO:0000313" key="2">
    <source>
        <dbReference type="EMBL" id="BCK55263.1"/>
    </source>
</evidence>
<dbReference type="RefSeq" id="WP_187688406.1">
    <property type="nucleotide sequence ID" value="NZ_AP023396.1"/>
</dbReference>
<keyword evidence="3" id="KW-1185">Reference proteome</keyword>
<dbReference type="InterPro" id="IPR016040">
    <property type="entry name" value="NAD(P)-bd_dom"/>
</dbReference>
<dbReference type="InterPro" id="IPR036291">
    <property type="entry name" value="NAD(P)-bd_dom_sf"/>
</dbReference>
<dbReference type="InterPro" id="IPR051604">
    <property type="entry name" value="Ergot_Alk_Oxidoreductase"/>
</dbReference>
<evidence type="ECO:0000259" key="1">
    <source>
        <dbReference type="Pfam" id="PF13460"/>
    </source>
</evidence>
<sequence>MIVVTGATGNIGRTLVPMLADAGEKVVAVSRGSAVSLPDGVDHRRADLADTAQLPSAFAGADALFLLLSGELGFTGPDPAETIRIAADAGVRRVVFLSSLSVVTRPGRLSATRLVDFEAALRNSGLEWTVLRPGGFFSNSFAWADSVRTERAVFAPFGDTGLPHVDPADIAAVAAAALRSPEHAGKVYTLTGPRSVTPREQARALAAGLGEPVRFVELSRAQAFTAMTEFMPGPVAEDTLSILGEPTAAELAVSPDIERVLARPATDYATWVRANLAAFR</sequence>
<dbReference type="PANTHER" id="PTHR43162:SF1">
    <property type="entry name" value="PRESTALK A DIFFERENTIATION PROTEIN A"/>
    <property type="match status" value="1"/>
</dbReference>
<feature type="domain" description="NAD(P)-binding" evidence="1">
    <location>
        <begin position="6"/>
        <end position="181"/>
    </location>
</feature>
<name>A0A7G1KM15_9NOCA</name>
<protein>
    <submittedName>
        <fullName evidence="2">NmrA family transcriptional regulator</fullName>
    </submittedName>
</protein>
<dbReference type="Proteomes" id="UP000516173">
    <property type="component" value="Chromosome"/>
</dbReference>
<reference evidence="2 3" key="1">
    <citation type="submission" date="2020-08" db="EMBL/GenBank/DDBJ databases">
        <title>Genome Sequencing of Nocardia wallacei strain FMUON74 and assembly.</title>
        <authorList>
            <person name="Toyokawa M."/>
            <person name="Uesaka K."/>
        </authorList>
    </citation>
    <scope>NUCLEOTIDE SEQUENCE [LARGE SCALE GENOMIC DNA]</scope>
    <source>
        <strain evidence="2 3">FMUON74</strain>
    </source>
</reference>
<dbReference type="Gene3D" id="3.40.50.720">
    <property type="entry name" value="NAD(P)-binding Rossmann-like Domain"/>
    <property type="match status" value="1"/>
</dbReference>
<proteinExistence type="predicted"/>
<dbReference type="Pfam" id="PF13460">
    <property type="entry name" value="NAD_binding_10"/>
    <property type="match status" value="1"/>
</dbReference>
<dbReference type="SUPFAM" id="SSF51735">
    <property type="entry name" value="NAD(P)-binding Rossmann-fold domains"/>
    <property type="match status" value="1"/>
</dbReference>
<dbReference type="PANTHER" id="PTHR43162">
    <property type="match status" value="1"/>
</dbReference>
<evidence type="ECO:0000313" key="3">
    <source>
        <dbReference type="Proteomes" id="UP000516173"/>
    </source>
</evidence>
<gene>
    <name evidence="2" type="ORF">NWFMUON74_30350</name>
</gene>
<dbReference type="GeneID" id="80347583"/>
<dbReference type="Gene3D" id="3.90.25.10">
    <property type="entry name" value="UDP-galactose 4-epimerase, domain 1"/>
    <property type="match status" value="1"/>
</dbReference>
<dbReference type="EMBL" id="AP023396">
    <property type="protein sequence ID" value="BCK55263.1"/>
    <property type="molecule type" value="Genomic_DNA"/>
</dbReference>
<accession>A0A7G1KM15</accession>
<dbReference type="AlphaFoldDB" id="A0A7G1KM15"/>